<keyword evidence="4 8" id="KW-0503">Monooxygenase</keyword>
<dbReference type="GO" id="GO:0016705">
    <property type="term" value="F:oxidoreductase activity, acting on paired donors, with incorporation or reduction of molecular oxygen"/>
    <property type="evidence" value="ECO:0007669"/>
    <property type="project" value="InterPro"/>
</dbReference>
<feature type="binding site" evidence="6">
    <location>
        <position position="152"/>
    </location>
    <ligand>
        <name>FMN</name>
        <dbReference type="ChEBI" id="CHEBI:58210"/>
    </ligand>
</feature>
<keyword evidence="9" id="KW-1185">Reference proteome</keyword>
<name>A0AA97I707_9MICO</name>
<accession>A0AA97I707</accession>
<evidence type="ECO:0000256" key="2">
    <source>
        <dbReference type="ARBA" id="ARBA00022643"/>
    </source>
</evidence>
<evidence type="ECO:0000313" key="9">
    <source>
        <dbReference type="Proteomes" id="UP001305498"/>
    </source>
</evidence>
<dbReference type="EC" id="1.14.-.-" evidence="8"/>
<dbReference type="KEGG" id="mbet:N8K70_00485"/>
<dbReference type="NCBIfam" id="TIGR03860">
    <property type="entry name" value="FMN_nitrolo"/>
    <property type="match status" value="1"/>
</dbReference>
<feature type="domain" description="Luciferase-like" evidence="7">
    <location>
        <begin position="28"/>
        <end position="398"/>
    </location>
</feature>
<gene>
    <name evidence="8" type="ORF">N8K70_00485</name>
</gene>
<dbReference type="RefSeq" id="WP_317139648.1">
    <property type="nucleotide sequence ID" value="NZ_CP118157.1"/>
</dbReference>
<dbReference type="InterPro" id="IPR011251">
    <property type="entry name" value="Luciferase-like_dom"/>
</dbReference>
<dbReference type="EMBL" id="CP118157">
    <property type="protein sequence ID" value="WOF23177.1"/>
    <property type="molecule type" value="Genomic_DNA"/>
</dbReference>
<evidence type="ECO:0000256" key="1">
    <source>
        <dbReference type="ARBA" id="ARBA00022630"/>
    </source>
</evidence>
<dbReference type="PIRSF" id="PIRSF000337">
    <property type="entry name" value="NTA_MOA"/>
    <property type="match status" value="1"/>
</dbReference>
<dbReference type="GO" id="GO:0004497">
    <property type="term" value="F:monooxygenase activity"/>
    <property type="evidence" value="ECO:0007669"/>
    <property type="project" value="UniProtKB-KW"/>
</dbReference>
<dbReference type="CDD" id="cd01095">
    <property type="entry name" value="Nitrilotriacetate_monoxgenase"/>
    <property type="match status" value="1"/>
</dbReference>
<dbReference type="PANTHER" id="PTHR30011:SF16">
    <property type="entry name" value="C2H2 FINGER DOMAIN TRANSCRIPTION FACTOR (EUROFUNG)-RELATED"/>
    <property type="match status" value="1"/>
</dbReference>
<evidence type="ECO:0000256" key="6">
    <source>
        <dbReference type="PIRSR" id="PIRSR000337-1"/>
    </source>
</evidence>
<evidence type="ECO:0000259" key="7">
    <source>
        <dbReference type="Pfam" id="PF00296"/>
    </source>
</evidence>
<keyword evidence="3 8" id="KW-0560">Oxidoreductase</keyword>
<protein>
    <submittedName>
        <fullName evidence="8">NtaA/DmoA family FMN-dependent monooxygenase</fullName>
        <ecNumber evidence="8">1.14.-.-</ecNumber>
    </submittedName>
</protein>
<dbReference type="SUPFAM" id="SSF51679">
    <property type="entry name" value="Bacterial luciferase-like"/>
    <property type="match status" value="1"/>
</dbReference>
<dbReference type="Proteomes" id="UP001305498">
    <property type="component" value="Chromosome"/>
</dbReference>
<evidence type="ECO:0000256" key="4">
    <source>
        <dbReference type="ARBA" id="ARBA00023033"/>
    </source>
</evidence>
<reference evidence="8 9" key="1">
    <citation type="submission" date="2023-02" db="EMBL/GenBank/DDBJ databases">
        <title>Microbacterium betulae sp. nov., isolated from birch wood.</title>
        <authorList>
            <person name="Pasciak M."/>
            <person name="Pawlik K.J."/>
            <person name="Martynowski D."/>
            <person name="Laczmanski L."/>
            <person name="Ciekot J."/>
            <person name="Szponar B."/>
            <person name="Wojcik-Fatla A."/>
            <person name="Mackiewicz B."/>
            <person name="Farian E."/>
            <person name="Cholewa G."/>
            <person name="Cholewa A."/>
            <person name="Dutkiewicz J."/>
        </authorList>
    </citation>
    <scope>NUCLEOTIDE SEQUENCE [LARGE SCALE GENOMIC DNA]</scope>
    <source>
        <strain evidence="8 9">AB</strain>
    </source>
</reference>
<dbReference type="Pfam" id="PF00296">
    <property type="entry name" value="Bac_luciferase"/>
    <property type="match status" value="1"/>
</dbReference>
<feature type="binding site" evidence="6">
    <location>
        <position position="223"/>
    </location>
    <ligand>
        <name>FMN</name>
        <dbReference type="ChEBI" id="CHEBI:58210"/>
    </ligand>
</feature>
<evidence type="ECO:0000313" key="8">
    <source>
        <dbReference type="EMBL" id="WOF23177.1"/>
    </source>
</evidence>
<keyword evidence="1 6" id="KW-0285">Flavoprotein</keyword>
<dbReference type="Gene3D" id="3.20.20.30">
    <property type="entry name" value="Luciferase-like domain"/>
    <property type="match status" value="1"/>
</dbReference>
<dbReference type="InterPro" id="IPR036661">
    <property type="entry name" value="Luciferase-like_sf"/>
</dbReference>
<dbReference type="PANTHER" id="PTHR30011">
    <property type="entry name" value="ALKANESULFONATE MONOOXYGENASE-RELATED"/>
    <property type="match status" value="1"/>
</dbReference>
<evidence type="ECO:0000256" key="3">
    <source>
        <dbReference type="ARBA" id="ARBA00023002"/>
    </source>
</evidence>
<dbReference type="InterPro" id="IPR051260">
    <property type="entry name" value="Diverse_substr_monoxygenases"/>
</dbReference>
<dbReference type="InterPro" id="IPR016215">
    <property type="entry name" value="NTA_MOA"/>
</dbReference>
<keyword evidence="2 6" id="KW-0288">FMN</keyword>
<evidence type="ECO:0000256" key="5">
    <source>
        <dbReference type="ARBA" id="ARBA00033748"/>
    </source>
</evidence>
<comment type="similarity">
    <text evidence="5">Belongs to the NtaA/SnaA/DszA monooxygenase family.</text>
</comment>
<sequence>MSTTPRKQIILAAYVGGVNEHTLWEHPDAGSQIAFSTFRQVAQTAERGRFDYFFLAEGLALRERAGRVFDHDIAGRPDTLPVLAAIAAVTEHIGLVGTINATFNEPYELARQLLSLDHLSGGRAGWNVVTSFDAFTGSNFRRGGFLPREQRYERAGEFVNAVRALWDSWPEDAIVADKESGRFLADAEAGSFAVSGSQFDISGRFTVPRSPQGRPVIVQAGVSPQGRDFAAANSDLIFSPYHRIDEARAFYADVKRRAAGFGRNPDHLKILPSVGYVIGDTEAEAQEKARWVLEQQLSEKAIRVRFEQVWNLDLSSYDLDGPVPDVQPDPDAAPIVQGKAFTYQDRFETVRGWRELADERGLTFRQLAFETFGRSDFVGTAAQVADRLDAFVQQDGADGVVLGGHVTPGGIDEFVDEVVPLLQERGSLRTEYEGTTLRDNLGLPLPARDAALTTTA</sequence>
<proteinExistence type="inferred from homology"/>
<organism evidence="8 9">
    <name type="scientific">Microbacterium betulae</name>
    <dbReference type="NCBI Taxonomy" id="2981139"/>
    <lineage>
        <taxon>Bacteria</taxon>
        <taxon>Bacillati</taxon>
        <taxon>Actinomycetota</taxon>
        <taxon>Actinomycetes</taxon>
        <taxon>Micrococcales</taxon>
        <taxon>Microbacteriaceae</taxon>
        <taxon>Microbacterium</taxon>
    </lineage>
</organism>
<dbReference type="AlphaFoldDB" id="A0AA97I707"/>
<feature type="binding site" evidence="6">
    <location>
        <position position="98"/>
    </location>
    <ligand>
        <name>FMN</name>
        <dbReference type="ChEBI" id="CHEBI:58210"/>
    </ligand>
</feature>